<dbReference type="OrthoDB" id="6191410at2"/>
<dbReference type="AlphaFoldDB" id="A0A1M5WF56"/>
<dbReference type="Pfam" id="PF08241">
    <property type="entry name" value="Methyltransf_11"/>
    <property type="match status" value="1"/>
</dbReference>
<dbReference type="PANTHER" id="PTHR43036">
    <property type="entry name" value="OSJNBB0011N17.9 PROTEIN"/>
    <property type="match status" value="1"/>
</dbReference>
<organism evidence="2 3">
    <name type="scientific">Vibrio aerogenes CECT 7868</name>
    <dbReference type="NCBI Taxonomy" id="1216006"/>
    <lineage>
        <taxon>Bacteria</taxon>
        <taxon>Pseudomonadati</taxon>
        <taxon>Pseudomonadota</taxon>
        <taxon>Gammaproteobacteria</taxon>
        <taxon>Vibrionales</taxon>
        <taxon>Vibrionaceae</taxon>
        <taxon>Vibrio</taxon>
    </lineage>
</organism>
<sequence>MEPARSQKKIEKPYSWDQLKNGSWVRESIQARLDEWWPKLFGYHMLKLGGLSCEIASSQSNIQHQVHLDVENKLHTVIADGYALPFMEKSVDMVLMAHQLDYCNDPHRMLREVDRVLIDDGYIVITGFNPVSLVGCTSLLPWRKKYFPWSGRMFTPNRIADWLGVLNYQVIECDRYGLFPAQNCRAFWTWLENNTGGGIRSFSSLYFIVARKRTYPLQPIKPHWRLKRTLSPVRLNYRTSTGK</sequence>
<gene>
    <name evidence="2" type="ORF">VA7868_00711</name>
</gene>
<dbReference type="GO" id="GO:0008757">
    <property type="term" value="F:S-adenosylmethionine-dependent methyltransferase activity"/>
    <property type="evidence" value="ECO:0007669"/>
    <property type="project" value="InterPro"/>
</dbReference>
<proteinExistence type="predicted"/>
<keyword evidence="3" id="KW-1185">Reference proteome</keyword>
<dbReference type="PANTHER" id="PTHR43036:SF2">
    <property type="entry name" value="OS04G0481300 PROTEIN"/>
    <property type="match status" value="1"/>
</dbReference>
<dbReference type="InterPro" id="IPR013216">
    <property type="entry name" value="Methyltransf_11"/>
</dbReference>
<dbReference type="EMBL" id="FQXZ01000007">
    <property type="protein sequence ID" value="SHH86131.1"/>
    <property type="molecule type" value="Genomic_DNA"/>
</dbReference>
<accession>A0A1M5WF56</accession>
<dbReference type="STRING" id="1216006.VA7868_00711"/>
<dbReference type="Gene3D" id="3.40.50.150">
    <property type="entry name" value="Vaccinia Virus protein VP39"/>
    <property type="match status" value="1"/>
</dbReference>
<evidence type="ECO:0000313" key="3">
    <source>
        <dbReference type="Proteomes" id="UP000184608"/>
    </source>
</evidence>
<dbReference type="InterPro" id="IPR029063">
    <property type="entry name" value="SAM-dependent_MTases_sf"/>
</dbReference>
<name>A0A1M5WF56_9VIBR</name>
<evidence type="ECO:0000259" key="1">
    <source>
        <dbReference type="Pfam" id="PF08241"/>
    </source>
</evidence>
<evidence type="ECO:0000313" key="2">
    <source>
        <dbReference type="EMBL" id="SHH86131.1"/>
    </source>
</evidence>
<protein>
    <recommendedName>
        <fullName evidence="1">Methyltransferase type 11 domain-containing protein</fullName>
    </recommendedName>
</protein>
<feature type="domain" description="Methyltransferase type 11" evidence="1">
    <location>
        <begin position="67"/>
        <end position="125"/>
    </location>
</feature>
<dbReference type="SUPFAM" id="SSF53335">
    <property type="entry name" value="S-adenosyl-L-methionine-dependent methyltransferases"/>
    <property type="match status" value="1"/>
</dbReference>
<dbReference type="RefSeq" id="WP_073602482.1">
    <property type="nucleotide sequence ID" value="NZ_FQXZ01000007.1"/>
</dbReference>
<dbReference type="Proteomes" id="UP000184608">
    <property type="component" value="Unassembled WGS sequence"/>
</dbReference>
<reference evidence="2 3" key="1">
    <citation type="submission" date="2016-11" db="EMBL/GenBank/DDBJ databases">
        <authorList>
            <person name="Jaros S."/>
            <person name="Januszkiewicz K."/>
            <person name="Wedrychowicz H."/>
        </authorList>
    </citation>
    <scope>NUCLEOTIDE SEQUENCE [LARGE SCALE GENOMIC DNA]</scope>
    <source>
        <strain evidence="2 3">CECT 7868</strain>
    </source>
</reference>